<protein>
    <recommendedName>
        <fullName evidence="1">DUF4246 domain-containing protein</fullName>
    </recommendedName>
</protein>
<organism evidence="2 3">
    <name type="scientific">Athelia psychrophila</name>
    <dbReference type="NCBI Taxonomy" id="1759441"/>
    <lineage>
        <taxon>Eukaryota</taxon>
        <taxon>Fungi</taxon>
        <taxon>Dikarya</taxon>
        <taxon>Basidiomycota</taxon>
        <taxon>Agaricomycotina</taxon>
        <taxon>Agaricomycetes</taxon>
        <taxon>Agaricomycetidae</taxon>
        <taxon>Atheliales</taxon>
        <taxon>Atheliaceae</taxon>
        <taxon>Athelia</taxon>
    </lineage>
</organism>
<gene>
    <name evidence="2" type="ORF">FIBSPDRAFT_1039242</name>
</gene>
<dbReference type="InterPro" id="IPR025340">
    <property type="entry name" value="DUF4246"/>
</dbReference>
<accession>A0A166S0X3</accession>
<keyword evidence="3" id="KW-1185">Reference proteome</keyword>
<dbReference type="PANTHER" id="PTHR33119:SF1">
    <property type="entry name" value="FE2OG DIOXYGENASE DOMAIN-CONTAINING PROTEIN"/>
    <property type="match status" value="1"/>
</dbReference>
<sequence>MNGRVEYRGFRHPFLMGSYYVGGVGDLPRTVTDLAMSTYSAELRSKPMWWQEYCSKETRKKWRDEGLQNSWNIRTSLGLETVDLSPKQIDYVIGELAGYAALIDHIHGCQVSCFERIWESDCVPGMSHPELFDRSSLDHLRSLARTSTRDGITDLIDPFLNALLFEKTPVYDIYRPGSLRRQPAPTYMRDYSVSTESAFLPTDFSVSATGRVEALSYINNLDPRQTTLYRGIELLLERSIPLFSHVLTDLHRNNPMYQRIKGSCRYTEWDEPEPPDHSDDEEGWAIYERDIRLWIMQRPIQLPDVPLGGYRGGLESRRQIVDLSGRTLQMVVHAYEICLTPSNPTYAGTPWRVAGMMNERIVACLFSYLSVENVTGSSIEFRMAVTSPSGFVPGDVGATTRTWAMKDGDPCHQYVGSKCITPGLCVAFPNLYQHRQSALQLLDPTKQGHQRVIAFYLVDPDVNPVISTSRVPPQQISWIAAAAEESMDKRLPVEIIERIMDAVEGKMADVEADHYRERMLAERDGFRKMNDQYHFCVPFDIWGSNSLH</sequence>
<name>A0A166S0X3_9AGAM</name>
<dbReference type="Proteomes" id="UP000076532">
    <property type="component" value="Unassembled WGS sequence"/>
</dbReference>
<dbReference type="Pfam" id="PF14033">
    <property type="entry name" value="DUF4246"/>
    <property type="match status" value="1"/>
</dbReference>
<dbReference type="InterPro" id="IPR049192">
    <property type="entry name" value="DUF4246_C"/>
</dbReference>
<dbReference type="AlphaFoldDB" id="A0A166S0X3"/>
<feature type="domain" description="DUF4246" evidence="1">
    <location>
        <begin position="87"/>
        <end position="480"/>
    </location>
</feature>
<dbReference type="PANTHER" id="PTHR33119">
    <property type="entry name" value="IFI3P"/>
    <property type="match status" value="1"/>
</dbReference>
<evidence type="ECO:0000259" key="1">
    <source>
        <dbReference type="Pfam" id="PF14033"/>
    </source>
</evidence>
<evidence type="ECO:0000313" key="3">
    <source>
        <dbReference type="Proteomes" id="UP000076532"/>
    </source>
</evidence>
<reference evidence="2 3" key="1">
    <citation type="journal article" date="2016" name="Mol. Biol. Evol.">
        <title>Comparative Genomics of Early-Diverging Mushroom-Forming Fungi Provides Insights into the Origins of Lignocellulose Decay Capabilities.</title>
        <authorList>
            <person name="Nagy L.G."/>
            <person name="Riley R."/>
            <person name="Tritt A."/>
            <person name="Adam C."/>
            <person name="Daum C."/>
            <person name="Floudas D."/>
            <person name="Sun H."/>
            <person name="Yadav J.S."/>
            <person name="Pangilinan J."/>
            <person name="Larsson K.H."/>
            <person name="Matsuura K."/>
            <person name="Barry K."/>
            <person name="Labutti K."/>
            <person name="Kuo R."/>
            <person name="Ohm R.A."/>
            <person name="Bhattacharya S.S."/>
            <person name="Shirouzu T."/>
            <person name="Yoshinaga Y."/>
            <person name="Martin F.M."/>
            <person name="Grigoriev I.V."/>
            <person name="Hibbett D.S."/>
        </authorList>
    </citation>
    <scope>NUCLEOTIDE SEQUENCE [LARGE SCALE GENOMIC DNA]</scope>
    <source>
        <strain evidence="2 3">CBS 109695</strain>
    </source>
</reference>
<proteinExistence type="predicted"/>
<dbReference type="EMBL" id="KV417501">
    <property type="protein sequence ID" value="KZP28891.1"/>
    <property type="molecule type" value="Genomic_DNA"/>
</dbReference>
<evidence type="ECO:0000313" key="2">
    <source>
        <dbReference type="EMBL" id="KZP28891.1"/>
    </source>
</evidence>
<dbReference type="STRING" id="436010.A0A166S0X3"/>
<dbReference type="OrthoDB" id="415532at2759"/>